<keyword evidence="1" id="KW-0560">Oxidoreductase</keyword>
<dbReference type="RefSeq" id="WP_194137185.1">
    <property type="nucleotide sequence ID" value="NZ_JADFFK010000023.1"/>
</dbReference>
<sequence length="413" mass="43934">MTKTVAVIGAGIVGVSTAIELLREGHSVVLIDRKGPAEGTSHGNGGVLASAAVLPVTGPGLWKKVPKMLLDPDQPLFLRWSYLPTLLPWLRRYMSHANAADTLARARAIAPLIGDSLADHLALAGGTPAEKWIVPSDYVFAYADRAAFEADAFGWRTRSDLGFQHEVLEHGAFQAYDPAMSPALALGVRQPGHGRIADPGHYVKDLAAHAQSLGAKLVIGEVTDFVEEHGVLTGLRIGGDTLPCDAAVLATGVWSGPLATRLGLKVPLESERGYHLELWEPSVMPKAPVMFAAQKFVATPMEGRLRLAGIVEFGGLEAPPSAAPFALLRRAIRAAMPELTWAREVEWMGHRPSVADSLPVIGAAPALKGAYVGFGHDHIGLTAGPKTGRLLAQMISDRSPNIDATPFSPRRFA</sequence>
<dbReference type="Gene3D" id="3.50.50.60">
    <property type="entry name" value="FAD/NAD(P)-binding domain"/>
    <property type="match status" value="2"/>
</dbReference>
<evidence type="ECO:0000256" key="1">
    <source>
        <dbReference type="ARBA" id="ARBA00023002"/>
    </source>
</evidence>
<dbReference type="PANTHER" id="PTHR13847">
    <property type="entry name" value="SARCOSINE DEHYDROGENASE-RELATED"/>
    <property type="match status" value="1"/>
</dbReference>
<dbReference type="SUPFAM" id="SSF51905">
    <property type="entry name" value="FAD/NAD(P)-binding domain"/>
    <property type="match status" value="1"/>
</dbReference>
<name>A0ABR9X8I3_9RHOB</name>
<dbReference type="PANTHER" id="PTHR13847:SF289">
    <property type="entry name" value="GLYCINE OXIDASE"/>
    <property type="match status" value="1"/>
</dbReference>
<accession>A0ABR9X8I3</accession>
<evidence type="ECO:0000313" key="4">
    <source>
        <dbReference type="Proteomes" id="UP000607796"/>
    </source>
</evidence>
<dbReference type="InterPro" id="IPR006076">
    <property type="entry name" value="FAD-dep_OxRdtase"/>
</dbReference>
<protein>
    <submittedName>
        <fullName evidence="3">FAD-dependent oxidoreductase</fullName>
    </submittedName>
</protein>
<dbReference type="EMBL" id="JADFFK010000023">
    <property type="protein sequence ID" value="MBE9639909.1"/>
    <property type="molecule type" value="Genomic_DNA"/>
</dbReference>
<feature type="domain" description="FAD dependent oxidoreductase" evidence="2">
    <location>
        <begin position="5"/>
        <end position="394"/>
    </location>
</feature>
<keyword evidence="4" id="KW-1185">Reference proteome</keyword>
<reference evidence="3 4" key="1">
    <citation type="journal article" date="2021" name="Int. J. Syst. Evol. Microbiol.">
        <title>Salipiger mangrovisoli sp. nov., isolated from mangrove soil and the proposal for the reclassification of Paraphaeobacter pallidus as Salipiger pallidus comb. nov.</title>
        <authorList>
            <person name="Du J."/>
            <person name="Liu Y."/>
            <person name="Pei T."/>
            <person name="Deng M.R."/>
            <person name="Zhu H."/>
        </authorList>
    </citation>
    <scope>NUCLEOTIDE SEQUENCE [LARGE SCALE GENOMIC DNA]</scope>
    <source>
        <strain evidence="3 4">6D45A</strain>
    </source>
</reference>
<dbReference type="Pfam" id="PF01266">
    <property type="entry name" value="DAO"/>
    <property type="match status" value="1"/>
</dbReference>
<dbReference type="SUPFAM" id="SSF54373">
    <property type="entry name" value="FAD-linked reductases, C-terminal domain"/>
    <property type="match status" value="1"/>
</dbReference>
<dbReference type="InterPro" id="IPR036188">
    <property type="entry name" value="FAD/NAD-bd_sf"/>
</dbReference>
<evidence type="ECO:0000313" key="3">
    <source>
        <dbReference type="EMBL" id="MBE9639909.1"/>
    </source>
</evidence>
<gene>
    <name evidence="3" type="ORF">IQ782_23935</name>
</gene>
<organism evidence="3 4">
    <name type="scientific">Salipiger mangrovisoli</name>
    <dbReference type="NCBI Taxonomy" id="2865933"/>
    <lineage>
        <taxon>Bacteria</taxon>
        <taxon>Pseudomonadati</taxon>
        <taxon>Pseudomonadota</taxon>
        <taxon>Alphaproteobacteria</taxon>
        <taxon>Rhodobacterales</taxon>
        <taxon>Roseobacteraceae</taxon>
        <taxon>Salipiger</taxon>
    </lineage>
</organism>
<proteinExistence type="predicted"/>
<dbReference type="Gene3D" id="3.30.9.10">
    <property type="entry name" value="D-Amino Acid Oxidase, subunit A, domain 2"/>
    <property type="match status" value="1"/>
</dbReference>
<dbReference type="Proteomes" id="UP000607796">
    <property type="component" value="Unassembled WGS sequence"/>
</dbReference>
<evidence type="ECO:0000259" key="2">
    <source>
        <dbReference type="Pfam" id="PF01266"/>
    </source>
</evidence>
<comment type="caution">
    <text evidence="3">The sequence shown here is derived from an EMBL/GenBank/DDBJ whole genome shotgun (WGS) entry which is preliminary data.</text>
</comment>